<accession>A0A3M0JIK9</accession>
<organism evidence="2 3">
    <name type="scientific">Hirundo rustica rustica</name>
    <dbReference type="NCBI Taxonomy" id="333673"/>
    <lineage>
        <taxon>Eukaryota</taxon>
        <taxon>Metazoa</taxon>
        <taxon>Chordata</taxon>
        <taxon>Craniata</taxon>
        <taxon>Vertebrata</taxon>
        <taxon>Euteleostomi</taxon>
        <taxon>Archelosauria</taxon>
        <taxon>Archosauria</taxon>
        <taxon>Dinosauria</taxon>
        <taxon>Saurischia</taxon>
        <taxon>Theropoda</taxon>
        <taxon>Coelurosauria</taxon>
        <taxon>Aves</taxon>
        <taxon>Neognathae</taxon>
        <taxon>Neoaves</taxon>
        <taxon>Telluraves</taxon>
        <taxon>Australaves</taxon>
        <taxon>Passeriformes</taxon>
        <taxon>Sylvioidea</taxon>
        <taxon>Hirundinidae</taxon>
        <taxon>Hirundo</taxon>
    </lineage>
</organism>
<evidence type="ECO:0000313" key="2">
    <source>
        <dbReference type="EMBL" id="RMC00743.1"/>
    </source>
</evidence>
<feature type="chain" id="PRO_5018243836" evidence="1">
    <location>
        <begin position="22"/>
        <end position="152"/>
    </location>
</feature>
<reference evidence="2 3" key="1">
    <citation type="submission" date="2018-07" db="EMBL/GenBank/DDBJ databases">
        <title>A high quality draft genome assembly of the barn swallow (H. rustica rustica).</title>
        <authorList>
            <person name="Formenti G."/>
            <person name="Chiara M."/>
            <person name="Poveda L."/>
            <person name="Francoijs K.-J."/>
            <person name="Bonisoli-Alquati A."/>
            <person name="Canova L."/>
            <person name="Gianfranceschi L."/>
            <person name="Horner D.S."/>
            <person name="Saino N."/>
        </authorList>
    </citation>
    <scope>NUCLEOTIDE SEQUENCE [LARGE SCALE GENOMIC DNA]</scope>
    <source>
        <strain evidence="2">Chelidonia</strain>
        <tissue evidence="2">Blood</tissue>
    </source>
</reference>
<evidence type="ECO:0000256" key="1">
    <source>
        <dbReference type="SAM" id="SignalP"/>
    </source>
</evidence>
<gene>
    <name evidence="2" type="ORF">DUI87_22426</name>
</gene>
<evidence type="ECO:0000313" key="3">
    <source>
        <dbReference type="Proteomes" id="UP000269221"/>
    </source>
</evidence>
<proteinExistence type="predicted"/>
<name>A0A3M0JIK9_HIRRU</name>
<keyword evidence="3" id="KW-1185">Reference proteome</keyword>
<feature type="signal peptide" evidence="1">
    <location>
        <begin position="1"/>
        <end position="21"/>
    </location>
</feature>
<protein>
    <submittedName>
        <fullName evidence="2">Uncharacterized protein</fullName>
    </submittedName>
</protein>
<comment type="caution">
    <text evidence="2">The sequence shown here is derived from an EMBL/GenBank/DDBJ whole genome shotgun (WGS) entry which is preliminary data.</text>
</comment>
<dbReference type="AlphaFoldDB" id="A0A3M0JIK9"/>
<keyword evidence="1" id="KW-0732">Signal</keyword>
<dbReference type="Proteomes" id="UP000269221">
    <property type="component" value="Unassembled WGS sequence"/>
</dbReference>
<sequence>MGSIGILGICWIQGLWMLGLSEPGISEIFWGQNLFDLRSPWVGKCQPGICWIWEQPKLESAGAGTSWVWDLLGLELQGWDHLDLGSIGTGINWHWDLLGSTICWTWGSHSVKILGWNPLGPGSIGAEICWDQEMQSQDKLGLGSIASGISGG</sequence>
<dbReference type="EMBL" id="QRBI01000142">
    <property type="protein sequence ID" value="RMC00743.1"/>
    <property type="molecule type" value="Genomic_DNA"/>
</dbReference>